<reference evidence="2" key="1">
    <citation type="journal article" date="2019" name="Curr. Biol.">
        <title>Genome Sequence of Striga asiatica Provides Insight into the Evolution of Plant Parasitism.</title>
        <authorList>
            <person name="Yoshida S."/>
            <person name="Kim S."/>
            <person name="Wafula E.K."/>
            <person name="Tanskanen J."/>
            <person name="Kim Y.M."/>
            <person name="Honaas L."/>
            <person name="Yang Z."/>
            <person name="Spallek T."/>
            <person name="Conn C.E."/>
            <person name="Ichihashi Y."/>
            <person name="Cheong K."/>
            <person name="Cui S."/>
            <person name="Der J.P."/>
            <person name="Gundlach H."/>
            <person name="Jiao Y."/>
            <person name="Hori C."/>
            <person name="Ishida J.K."/>
            <person name="Kasahara H."/>
            <person name="Kiba T."/>
            <person name="Kim M.S."/>
            <person name="Koo N."/>
            <person name="Laohavisit A."/>
            <person name="Lee Y.H."/>
            <person name="Lumba S."/>
            <person name="McCourt P."/>
            <person name="Mortimer J.C."/>
            <person name="Mutuku J.M."/>
            <person name="Nomura T."/>
            <person name="Sasaki-Sekimoto Y."/>
            <person name="Seto Y."/>
            <person name="Wang Y."/>
            <person name="Wakatake T."/>
            <person name="Sakakibara H."/>
            <person name="Demura T."/>
            <person name="Yamaguchi S."/>
            <person name="Yoneyama K."/>
            <person name="Manabe R.I."/>
            <person name="Nelson D.C."/>
            <person name="Schulman A.H."/>
            <person name="Timko M.P."/>
            <person name="dePamphilis C.W."/>
            <person name="Choi D."/>
            <person name="Shirasu K."/>
        </authorList>
    </citation>
    <scope>NUCLEOTIDE SEQUENCE [LARGE SCALE GENOMIC DNA]</scope>
    <source>
        <strain evidence="2">cv. UVA1</strain>
    </source>
</reference>
<organism evidence="1 2">
    <name type="scientific">Striga asiatica</name>
    <name type="common">Asiatic witchweed</name>
    <name type="synonym">Buchnera asiatica</name>
    <dbReference type="NCBI Taxonomy" id="4170"/>
    <lineage>
        <taxon>Eukaryota</taxon>
        <taxon>Viridiplantae</taxon>
        <taxon>Streptophyta</taxon>
        <taxon>Embryophyta</taxon>
        <taxon>Tracheophyta</taxon>
        <taxon>Spermatophyta</taxon>
        <taxon>Magnoliopsida</taxon>
        <taxon>eudicotyledons</taxon>
        <taxon>Gunneridae</taxon>
        <taxon>Pentapetalae</taxon>
        <taxon>asterids</taxon>
        <taxon>lamiids</taxon>
        <taxon>Lamiales</taxon>
        <taxon>Orobanchaceae</taxon>
        <taxon>Buchnereae</taxon>
        <taxon>Striga</taxon>
    </lineage>
</organism>
<dbReference type="AlphaFoldDB" id="A0A5A7Q394"/>
<evidence type="ECO:0000313" key="2">
    <source>
        <dbReference type="Proteomes" id="UP000325081"/>
    </source>
</evidence>
<dbReference type="EMBL" id="BKCP01005727">
    <property type="protein sequence ID" value="GER39613.1"/>
    <property type="molecule type" value="Genomic_DNA"/>
</dbReference>
<sequence>MISGNLYSRAAHAPEVRAVRGETPSQWPFVDGFRSRRQAVCRRGSICKQPLSVITGNSTFQRPQILRLLSPEETAVGKGCGRDGSTAVEIERQSPEKGCGRHTFSDGRRGWSSIWWWPGSLCVPPESDAAEMERWL</sequence>
<keyword evidence="1" id="KW-0328">Glycosyltransferase</keyword>
<protein>
    <submittedName>
        <fullName evidence="1">Anthranilate phosphoribosyltransferase</fullName>
    </submittedName>
</protein>
<keyword evidence="2" id="KW-1185">Reference proteome</keyword>
<keyword evidence="1" id="KW-0808">Transferase</keyword>
<dbReference type="Proteomes" id="UP000325081">
    <property type="component" value="Unassembled WGS sequence"/>
</dbReference>
<accession>A0A5A7Q394</accession>
<gene>
    <name evidence="1" type="ORF">STAS_16239</name>
</gene>
<dbReference type="GO" id="GO:0016757">
    <property type="term" value="F:glycosyltransferase activity"/>
    <property type="evidence" value="ECO:0007669"/>
    <property type="project" value="UniProtKB-KW"/>
</dbReference>
<proteinExistence type="predicted"/>
<comment type="caution">
    <text evidence="1">The sequence shown here is derived from an EMBL/GenBank/DDBJ whole genome shotgun (WGS) entry which is preliminary data.</text>
</comment>
<name>A0A5A7Q394_STRAF</name>
<evidence type="ECO:0000313" key="1">
    <source>
        <dbReference type="EMBL" id="GER39613.1"/>
    </source>
</evidence>